<evidence type="ECO:0000313" key="1">
    <source>
        <dbReference type="EMBL" id="KAJ0173898.1"/>
    </source>
</evidence>
<gene>
    <name evidence="1" type="ORF">K1T71_010044</name>
</gene>
<proteinExistence type="predicted"/>
<accession>A0ACC1CQJ7</accession>
<dbReference type="EMBL" id="CM034404">
    <property type="protein sequence ID" value="KAJ0173898.1"/>
    <property type="molecule type" value="Genomic_DNA"/>
</dbReference>
<reference evidence="1 2" key="1">
    <citation type="journal article" date="2021" name="Front. Genet.">
        <title>Chromosome-Level Genome Assembly Reveals Significant Gene Expansion in the Toll and IMD Signaling Pathways of Dendrolimus kikuchii.</title>
        <authorList>
            <person name="Zhou J."/>
            <person name="Wu P."/>
            <person name="Xiong Z."/>
            <person name="Liu N."/>
            <person name="Zhao N."/>
            <person name="Ji M."/>
            <person name="Qiu Y."/>
            <person name="Yang B."/>
        </authorList>
    </citation>
    <scope>NUCLEOTIDE SEQUENCE [LARGE SCALE GENOMIC DNA]</scope>
    <source>
        <strain evidence="1">Ann1</strain>
    </source>
</reference>
<organism evidence="1 2">
    <name type="scientific">Dendrolimus kikuchii</name>
    <dbReference type="NCBI Taxonomy" id="765133"/>
    <lineage>
        <taxon>Eukaryota</taxon>
        <taxon>Metazoa</taxon>
        <taxon>Ecdysozoa</taxon>
        <taxon>Arthropoda</taxon>
        <taxon>Hexapoda</taxon>
        <taxon>Insecta</taxon>
        <taxon>Pterygota</taxon>
        <taxon>Neoptera</taxon>
        <taxon>Endopterygota</taxon>
        <taxon>Lepidoptera</taxon>
        <taxon>Glossata</taxon>
        <taxon>Ditrysia</taxon>
        <taxon>Bombycoidea</taxon>
        <taxon>Lasiocampidae</taxon>
        <taxon>Dendrolimus</taxon>
    </lineage>
</organism>
<name>A0ACC1CQJ7_9NEOP</name>
<evidence type="ECO:0000313" key="2">
    <source>
        <dbReference type="Proteomes" id="UP000824533"/>
    </source>
</evidence>
<keyword evidence="2" id="KW-1185">Reference proteome</keyword>
<dbReference type="Proteomes" id="UP000824533">
    <property type="component" value="Linkage Group LG18"/>
</dbReference>
<comment type="caution">
    <text evidence="1">The sequence shown here is derived from an EMBL/GenBank/DDBJ whole genome shotgun (WGS) entry which is preliminary data.</text>
</comment>
<sequence length="530" mass="59842">MIISTKWLVLWSLWAARLVRQPTPTVLVSNGELRGLVAPDGSYRQYSGIPYGTVTKETRFQAPGPEPKFKGLFEAIDENVRCLQQVTYDIVAGQLDCLRVNVYTPLDTGPETLPVMVFFHGGGFCKGSGSPFLYGPHYLVKQGVILVTLNYRVNIQGFLCLGIKENPGNAAMKDQVAALKWIHKNIKKFGGDPDNVTIFGESAGATSVSYHIISPLTKGLFHKAILQSGSSLAPWAFQHNPVFFASLLSKTMLYETQDPKKLYKFFQMKTDEELILTRVPRKDGNIFISELLLAPCAEKVFEGEEQFLTKSPYQILTSGEYNKVPMISGFNNEEGIFFMTMDNDTTIPKIMFEKSIPNNLLFSSEEEKKEVARNFQRLYMGNIAISNKPESVLRMSRWVGEPHFNFPSLEETEIMLKTTDQPIYNYLFKYEGFRNFAKQASGATTRLTTGATHADDLFYLFAQLVTPSLFEGKTIDRLTTMWTNFAKFGFWRTTYCCFIIISQVLWILKYKLILGSSVHIAGRAHCICAV</sequence>
<protein>
    <submittedName>
        <fullName evidence="1">Uncharacterized protein</fullName>
    </submittedName>
</protein>